<evidence type="ECO:0000313" key="4">
    <source>
        <dbReference type="Proteomes" id="UP000504627"/>
    </source>
</evidence>
<accession>A0A6J2IMF9</accession>
<evidence type="ECO:0000256" key="2">
    <source>
        <dbReference type="SAM" id="MobiDB-lite"/>
    </source>
</evidence>
<dbReference type="RefSeq" id="XP_027600558.1">
    <property type="nucleotide sequence ID" value="XM_027744757.2"/>
</dbReference>
<keyword evidence="1" id="KW-0378">Hydrolase</keyword>
<evidence type="ECO:0000259" key="3">
    <source>
        <dbReference type="PROSITE" id="PS50235"/>
    </source>
</evidence>
<dbReference type="GeneID" id="114000449"/>
<evidence type="ECO:0000256" key="1">
    <source>
        <dbReference type="RuleBase" id="RU366025"/>
    </source>
</evidence>
<dbReference type="InterPro" id="IPR018200">
    <property type="entry name" value="USP_CS"/>
</dbReference>
<dbReference type="CDD" id="cd02661">
    <property type="entry name" value="Peptidase_C19E"/>
    <property type="match status" value="1"/>
</dbReference>
<dbReference type="GO" id="GO:0016579">
    <property type="term" value="P:protein deubiquitination"/>
    <property type="evidence" value="ECO:0007669"/>
    <property type="project" value="InterPro"/>
</dbReference>
<organism evidence="4 5">
    <name type="scientific">Pipra filicauda</name>
    <name type="common">Wire-tailed manakin</name>
    <dbReference type="NCBI Taxonomy" id="649802"/>
    <lineage>
        <taxon>Eukaryota</taxon>
        <taxon>Metazoa</taxon>
        <taxon>Chordata</taxon>
        <taxon>Craniata</taxon>
        <taxon>Vertebrata</taxon>
        <taxon>Euteleostomi</taxon>
        <taxon>Archelosauria</taxon>
        <taxon>Archosauria</taxon>
        <taxon>Dinosauria</taxon>
        <taxon>Saurischia</taxon>
        <taxon>Theropoda</taxon>
        <taxon>Coelurosauria</taxon>
        <taxon>Aves</taxon>
        <taxon>Neognathae</taxon>
        <taxon>Neoaves</taxon>
        <taxon>Telluraves</taxon>
        <taxon>Australaves</taxon>
        <taxon>Passeriformes</taxon>
        <taxon>Pipridae</taxon>
        <taxon>Pipra</taxon>
    </lineage>
</organism>
<dbReference type="PANTHER" id="PTHR24006:SF727">
    <property type="entry name" value="UBIQUITIN CARBOXYL-TERMINAL HYDROLASE 42"/>
    <property type="match status" value="1"/>
</dbReference>
<feature type="region of interest" description="Disordered" evidence="2">
    <location>
        <begin position="619"/>
        <end position="639"/>
    </location>
</feature>
<feature type="domain" description="USP" evidence="3">
    <location>
        <begin position="39"/>
        <end position="340"/>
    </location>
</feature>
<dbReference type="PROSITE" id="PS50235">
    <property type="entry name" value="USP_3"/>
    <property type="match status" value="1"/>
</dbReference>
<protein>
    <recommendedName>
        <fullName evidence="1">Ubiquitin carboxyl-terminal hydrolase</fullName>
        <ecNumber evidence="1">3.4.19.12</ecNumber>
    </recommendedName>
</protein>
<dbReference type="InterPro" id="IPR001394">
    <property type="entry name" value="Peptidase_C19_UCH"/>
</dbReference>
<comment type="catalytic activity">
    <reaction evidence="1">
        <text>Thiol-dependent hydrolysis of ester, thioester, amide, peptide and isopeptide bonds formed by the C-terminal Gly of ubiquitin (a 76-residue protein attached to proteins as an intracellular targeting signal).</text>
        <dbReference type="EC" id="3.4.19.12"/>
    </reaction>
</comment>
<dbReference type="EC" id="3.4.19.12" evidence="1"/>
<proteinExistence type="inferred from homology"/>
<feature type="region of interest" description="Disordered" evidence="2">
    <location>
        <begin position="415"/>
        <end position="469"/>
    </location>
</feature>
<gene>
    <name evidence="5" type="primary">LOC114000449</name>
</gene>
<keyword evidence="4" id="KW-1185">Reference proteome</keyword>
<dbReference type="InterPro" id="IPR050164">
    <property type="entry name" value="Peptidase_C19"/>
</dbReference>
<name>A0A6J2IMF9_9PASS</name>
<keyword evidence="1" id="KW-0788">Thiol protease</keyword>
<keyword evidence="1" id="KW-0645">Protease</keyword>
<dbReference type="GO" id="GO:0006508">
    <property type="term" value="P:proteolysis"/>
    <property type="evidence" value="ECO:0007669"/>
    <property type="project" value="UniProtKB-KW"/>
</dbReference>
<evidence type="ECO:0000313" key="5">
    <source>
        <dbReference type="RefSeq" id="XP_027600558.1"/>
    </source>
</evidence>
<dbReference type="PROSITE" id="PS00973">
    <property type="entry name" value="USP_2"/>
    <property type="match status" value="1"/>
</dbReference>
<dbReference type="PANTHER" id="PTHR24006">
    <property type="entry name" value="UBIQUITIN CARBOXYL-TERMINAL HYDROLASE"/>
    <property type="match status" value="1"/>
</dbReference>
<dbReference type="Proteomes" id="UP000504627">
    <property type="component" value="Unplaced"/>
</dbReference>
<keyword evidence="1" id="KW-0833">Ubl conjugation pathway</keyword>
<dbReference type="GO" id="GO:0004843">
    <property type="term" value="F:cysteine-type deubiquitinase activity"/>
    <property type="evidence" value="ECO:0007669"/>
    <property type="project" value="UniProtKB-UniRule"/>
</dbReference>
<dbReference type="InterPro" id="IPR028889">
    <property type="entry name" value="USP"/>
</dbReference>
<dbReference type="PROSITE" id="PS00972">
    <property type="entry name" value="USP_1"/>
    <property type="match status" value="1"/>
</dbReference>
<feature type="region of interest" description="Disordered" evidence="2">
    <location>
        <begin position="506"/>
        <end position="564"/>
    </location>
</feature>
<dbReference type="GO" id="GO:0005829">
    <property type="term" value="C:cytosol"/>
    <property type="evidence" value="ECO:0007669"/>
    <property type="project" value="TreeGrafter"/>
</dbReference>
<feature type="region of interest" description="Disordered" evidence="2">
    <location>
        <begin position="372"/>
        <end position="399"/>
    </location>
</feature>
<dbReference type="SUPFAM" id="SSF54001">
    <property type="entry name" value="Cysteine proteinases"/>
    <property type="match status" value="1"/>
</dbReference>
<dbReference type="AlphaFoldDB" id="A0A6J2IMF9"/>
<dbReference type="Pfam" id="PF00443">
    <property type="entry name" value="UCH"/>
    <property type="match status" value="1"/>
</dbReference>
<dbReference type="InterPro" id="IPR038765">
    <property type="entry name" value="Papain-like_cys_pep_sf"/>
</dbReference>
<comment type="similarity">
    <text evidence="1">Belongs to the peptidase C19 family.</text>
</comment>
<dbReference type="Gene3D" id="3.90.70.10">
    <property type="entry name" value="Cysteine proteinases"/>
    <property type="match status" value="1"/>
</dbReference>
<reference evidence="5" key="1">
    <citation type="submission" date="2025-08" db="UniProtKB">
        <authorList>
            <consortium name="RefSeq"/>
        </authorList>
    </citation>
    <scope>IDENTIFICATION</scope>
    <source>
        <tissue evidence="5">Muscle</tissue>
    </source>
</reference>
<feature type="region of interest" description="Disordered" evidence="2">
    <location>
        <begin position="653"/>
        <end position="677"/>
    </location>
</feature>
<feature type="compositionally biased region" description="Basic and acidic residues" evidence="2">
    <location>
        <begin position="419"/>
        <end position="434"/>
    </location>
</feature>
<dbReference type="GO" id="GO:0005634">
    <property type="term" value="C:nucleus"/>
    <property type="evidence" value="ECO:0007669"/>
    <property type="project" value="TreeGrafter"/>
</dbReference>
<feature type="compositionally biased region" description="Basic and acidic residues" evidence="2">
    <location>
        <begin position="510"/>
        <end position="525"/>
    </location>
</feature>
<dbReference type="InParanoid" id="A0A6J2IMF9"/>
<sequence length="711" mass="80088">MATAGNDSSIAEGMTPPQRILFPPEKICMVWQQRQSAGAGLRNVGNTCYLNAVLQCLTYTPPLANYLLSREHSQACRQQGFCMMCIMEAHVNKVLRSSVSAILPLAVLRGFRFIGEHFQLGREEDAHDFLCCTVNAMQRACLGASNDLDISSQSTTIVHQIFGGFLRSRVTCFSCKAISDSYEAFLDVPLDIKAASSLTAALEDFVTPEHLDGENCFKCSKCEKNVAATKRFTVHCAPKVLTVCLKRFDCFTGGKISKVVEYPEYLDLRPYMSQADGEPLLYSLYAVLVHSGASCHGGHYFCYTKASNGLWYRMDDESVELCSIDTVLRQQAYLLFYARCSDLRIGERPSSSLAPSHAPSFLSQCVASSKQAGSVGPQGLTGRTKGMKYTGRERSRSRSPLWGRDLRSWSVDTADYDDSSERRTGPPSRDRGPRDSTAARPSKRICRWAPAPRAAQEQTLLRQREPSRSVQGTYNLCMKYTGRERSRSRSPLWGRDLRSWSVDTADYDDSSERRTGPPSRDRGPRDSTAARPSKRICRWAPAPRAAQEQTLLRQREPSRSVRGTYNLRSRFVQYTDYDRSLRKRKRERTSPPRCDQVLVNTAVPGPSKASSKQALMLRAAREQTPQRQREQRRSTGRGYDCHSQFVQYTDYRPSEKKRRVSMPQRFTSDKHSGHSGNDGVGLWPWLKQNGRLALRLLAKASLFSTRLLRPK</sequence>
<dbReference type="GO" id="GO:0042981">
    <property type="term" value="P:regulation of apoptotic process"/>
    <property type="evidence" value="ECO:0007669"/>
    <property type="project" value="TreeGrafter"/>
</dbReference>
<dbReference type="FunFam" id="3.90.70.10:FF:000119">
    <property type="entry name" value="Ubiquitin specific peptidase 36"/>
    <property type="match status" value="1"/>
</dbReference>